<evidence type="ECO:0000259" key="1">
    <source>
        <dbReference type="Pfam" id="PF09995"/>
    </source>
</evidence>
<dbReference type="Pfam" id="PF09995">
    <property type="entry name" value="MPAB_Lcp_cat"/>
    <property type="match status" value="1"/>
</dbReference>
<name>A0A7D4Q6W4_9MICO</name>
<reference evidence="2 3" key="1">
    <citation type="submission" date="2020-05" db="EMBL/GenBank/DDBJ databases">
        <title>Aquirufa sp. strain 15G-AUS-rot a new Aquirufa species.</title>
        <authorList>
            <person name="Pitt A."/>
            <person name="Hahn M.W."/>
        </authorList>
    </citation>
    <scope>NUCLEOTIDE SEQUENCE [LARGE SCALE GENOMIC DNA]</scope>
    <source>
        <strain evidence="2 3">15G-AUS-rot</strain>
    </source>
</reference>
<gene>
    <name evidence="2" type="ORF">HRU87_05500</name>
</gene>
<dbReference type="RefSeq" id="WP_173493919.1">
    <property type="nucleotide sequence ID" value="NZ_CP054056.1"/>
</dbReference>
<keyword evidence="3" id="KW-1185">Reference proteome</keyword>
<evidence type="ECO:0000313" key="3">
    <source>
        <dbReference type="Proteomes" id="UP000501003"/>
    </source>
</evidence>
<dbReference type="AlphaFoldDB" id="A0A7D4Q6W4"/>
<dbReference type="Proteomes" id="UP000501003">
    <property type="component" value="Chromosome"/>
</dbReference>
<dbReference type="GO" id="GO:0016491">
    <property type="term" value="F:oxidoreductase activity"/>
    <property type="evidence" value="ECO:0007669"/>
    <property type="project" value="InterPro"/>
</dbReference>
<dbReference type="InterPro" id="IPR018713">
    <property type="entry name" value="MPAB/Lcp_cat_dom"/>
</dbReference>
<feature type="domain" description="ER-bound oxygenase mpaB/mpaB'/Rubber oxygenase catalytic" evidence="1">
    <location>
        <begin position="37"/>
        <end position="257"/>
    </location>
</feature>
<dbReference type="PANTHER" id="PTHR36151">
    <property type="entry name" value="BLR2777 PROTEIN"/>
    <property type="match status" value="1"/>
</dbReference>
<dbReference type="EMBL" id="CP054056">
    <property type="protein sequence ID" value="QKJ25622.1"/>
    <property type="molecule type" value="Genomic_DNA"/>
</dbReference>
<dbReference type="PANTHER" id="PTHR36151:SF3">
    <property type="entry name" value="ER-BOUND OXYGENASE MPAB_MPAB'_RUBBER OXYGENASE CATALYTIC DOMAIN-CONTAINING PROTEIN"/>
    <property type="match status" value="1"/>
</dbReference>
<protein>
    <submittedName>
        <fullName evidence="2">DUF2236 domain-containing protein</fullName>
    </submittedName>
</protein>
<sequence length="288" mass="31628">MRFRKLLSGAPDGIPPWLGVVAEGDKPGFFLPTDAPWVVHRDFSTLVGGIRALLMQALHPGSLAGVAQHSRYEEDPLGRLSGTIRWLTVTTFGSTDAIAQEASRVNRMHTRVTGEYETSTGERVGYRAADPKLLLWVHIAFMESFLRAHQHYSKAPIPGGADAYVALWSRSVTPLGLDSAPMSEAELNQVLDDFYPELVVSKKTKDVVAWIKNAPLPKSAKPVYRLLFASAAASIEPRFQKLLGLNPPPLWLLRPVTTSLLSLMRFAIGPESPIEEAAIDRLKRAGVL</sequence>
<proteinExistence type="predicted"/>
<organism evidence="2 3">
    <name type="scientific">Aquiluna borgnonia</name>
    <dbReference type="NCBI Taxonomy" id="2499157"/>
    <lineage>
        <taxon>Bacteria</taxon>
        <taxon>Bacillati</taxon>
        <taxon>Actinomycetota</taxon>
        <taxon>Actinomycetes</taxon>
        <taxon>Micrococcales</taxon>
        <taxon>Microbacteriaceae</taxon>
        <taxon>Luna cluster</taxon>
        <taxon>Luna-1 subcluster</taxon>
        <taxon>Aquiluna</taxon>
    </lineage>
</organism>
<evidence type="ECO:0000313" key="2">
    <source>
        <dbReference type="EMBL" id="QKJ25622.1"/>
    </source>
</evidence>
<dbReference type="KEGG" id="aqg:HRU87_05500"/>
<accession>A0A7D4Q6W4</accession>